<name>A0ABS9GXQ7_9BACL</name>
<gene>
    <name evidence="2" type="ORF">L2716_02210</name>
</gene>
<accession>A0ABS9GXQ7</accession>
<dbReference type="SMART" id="SM00849">
    <property type="entry name" value="Lactamase_B"/>
    <property type="match status" value="1"/>
</dbReference>
<reference evidence="2 3" key="1">
    <citation type="submission" date="2022-01" db="EMBL/GenBank/DDBJ databases">
        <title>Alkalihalobacillus sp. EGI L200015, a novel bacterium isolated from a salt lake sediment.</title>
        <authorList>
            <person name="Gao L."/>
            <person name="Fang B.-Z."/>
            <person name="Li W.-J."/>
        </authorList>
    </citation>
    <scope>NUCLEOTIDE SEQUENCE [LARGE SCALE GENOMIC DNA]</scope>
    <source>
        <strain evidence="2 3">KCTC 12718</strain>
    </source>
</reference>
<comment type="caution">
    <text evidence="2">The sequence shown here is derived from an EMBL/GenBank/DDBJ whole genome shotgun (WGS) entry which is preliminary data.</text>
</comment>
<dbReference type="SUPFAM" id="SSF56281">
    <property type="entry name" value="Metallo-hydrolase/oxidoreductase"/>
    <property type="match status" value="1"/>
</dbReference>
<dbReference type="EMBL" id="JAKIJS010000001">
    <property type="protein sequence ID" value="MCF6136526.1"/>
    <property type="molecule type" value="Genomic_DNA"/>
</dbReference>
<dbReference type="CDD" id="cd07721">
    <property type="entry name" value="yflN-like_MBL-fold"/>
    <property type="match status" value="1"/>
</dbReference>
<dbReference type="Gene3D" id="3.60.15.10">
    <property type="entry name" value="Ribonuclease Z/Hydroxyacylglutathione hydrolase-like"/>
    <property type="match status" value="1"/>
</dbReference>
<evidence type="ECO:0000259" key="1">
    <source>
        <dbReference type="SMART" id="SM00849"/>
    </source>
</evidence>
<sequence length="234" mass="26079">MEIKQISEHIWSLKTWMIVPIHVWIVKGEDGVTLVDAGIGNMGKGILKFVKALDAGPLNRIVLTHGHPDHVGAIKKILAETDVSVYAHKIEIPYMEGKLAYPGRKKASASVEEHLAQPLEEDELGTLKTIGGLIPYLTPGHAPGHVVYYHPKDQVLLAGDLFTSKSDKLYRPMPMFTYDMEEAVRSSRIVGKLKPKRLEVCHGKAVLNPAEHLDQYIQNTSKKYAIKEENVFKG</sequence>
<dbReference type="InterPro" id="IPR036866">
    <property type="entry name" value="RibonucZ/Hydroxyglut_hydro"/>
</dbReference>
<protein>
    <submittedName>
        <fullName evidence="2">MBL fold metallo-hydrolase</fullName>
    </submittedName>
</protein>
<dbReference type="InterPro" id="IPR001279">
    <property type="entry name" value="Metallo-B-lactamas"/>
</dbReference>
<dbReference type="RefSeq" id="WP_236331355.1">
    <property type="nucleotide sequence ID" value="NZ_JAKIJS010000001.1"/>
</dbReference>
<dbReference type="PANTHER" id="PTHR42951">
    <property type="entry name" value="METALLO-BETA-LACTAMASE DOMAIN-CONTAINING"/>
    <property type="match status" value="1"/>
</dbReference>
<proteinExistence type="predicted"/>
<evidence type="ECO:0000313" key="2">
    <source>
        <dbReference type="EMBL" id="MCF6136526.1"/>
    </source>
</evidence>
<dbReference type="Pfam" id="PF00753">
    <property type="entry name" value="Lactamase_B"/>
    <property type="match status" value="1"/>
</dbReference>
<dbReference type="PANTHER" id="PTHR42951:SF17">
    <property type="entry name" value="METALLO-BETA-LACTAMASE DOMAIN-CONTAINING PROTEIN"/>
    <property type="match status" value="1"/>
</dbReference>
<dbReference type="InterPro" id="IPR050855">
    <property type="entry name" value="NDM-1-like"/>
</dbReference>
<feature type="domain" description="Metallo-beta-lactamase" evidence="1">
    <location>
        <begin position="20"/>
        <end position="204"/>
    </location>
</feature>
<keyword evidence="3" id="KW-1185">Reference proteome</keyword>
<evidence type="ECO:0000313" key="3">
    <source>
        <dbReference type="Proteomes" id="UP001649381"/>
    </source>
</evidence>
<dbReference type="Proteomes" id="UP001649381">
    <property type="component" value="Unassembled WGS sequence"/>
</dbReference>
<organism evidence="2 3">
    <name type="scientific">Pseudalkalibacillus berkeleyi</name>
    <dbReference type="NCBI Taxonomy" id="1069813"/>
    <lineage>
        <taxon>Bacteria</taxon>
        <taxon>Bacillati</taxon>
        <taxon>Bacillota</taxon>
        <taxon>Bacilli</taxon>
        <taxon>Bacillales</taxon>
        <taxon>Fictibacillaceae</taxon>
        <taxon>Pseudalkalibacillus</taxon>
    </lineage>
</organism>